<name>A0A9J6NYL9_9CLOT</name>
<keyword evidence="1" id="KW-0808">Transferase</keyword>
<organism evidence="1 2">
    <name type="scientific">Oceanirhabdus seepicola</name>
    <dbReference type="NCBI Taxonomy" id="2828781"/>
    <lineage>
        <taxon>Bacteria</taxon>
        <taxon>Bacillati</taxon>
        <taxon>Bacillota</taxon>
        <taxon>Clostridia</taxon>
        <taxon>Eubacteriales</taxon>
        <taxon>Clostridiaceae</taxon>
        <taxon>Oceanirhabdus</taxon>
    </lineage>
</organism>
<keyword evidence="2" id="KW-1185">Reference proteome</keyword>
<accession>A0A9J6NYL9</accession>
<dbReference type="EMBL" id="JAGSOJ010000001">
    <property type="protein sequence ID" value="MCM1989363.1"/>
    <property type="molecule type" value="Genomic_DNA"/>
</dbReference>
<dbReference type="InterPro" id="IPR051554">
    <property type="entry name" value="Acetyltransferase_Eis"/>
</dbReference>
<sequence length="394" mass="45909">MENKNKEIKLKKLPIERYSEFLRILDKAYGMKEDKWFMKNLPHIYPSEDMVNMGESNDLGDVSSASGVKCGQAQKMAQWNYINEEDGEITSGLGIFPQKLRAKCAGQDIVLDLGGIGSVFAVEEYRGKGGMSSSLNDAIEIMKEDKYHLSWLSGDRYRYRNYGWDYAGSYFKLTVYMRDIERYFPDIKECNPLTPTVEHIPSLKKMYSKFESGIVRDDEMWKTHLSRKNLKWSYLEENGKEAYFVQYGKNTDFIPEIQGDVDCAVKLLMNHMKKENLEKVTILAPYGDSPINKLLKYISGDIIINNCGSIKITDYDGVWEMMKEKLVVNIEGIECEEIKDKLKYMDKKTDKNIRNAFIRKIFGFWYDDIELTEELKQLADRLKVNWWMSTLDMV</sequence>
<protein>
    <submittedName>
        <fullName evidence="1">GNAT family N-acetyltransferase</fullName>
        <ecNumber evidence="1">2.3.1.-</ecNumber>
    </submittedName>
</protein>
<dbReference type="Pfam" id="PF13527">
    <property type="entry name" value="Acetyltransf_9"/>
    <property type="match status" value="1"/>
</dbReference>
<reference evidence="1" key="1">
    <citation type="journal article" date="2021" name="mSystems">
        <title>Bacteria and Archaea Synergistically Convert Glycine Betaine to Biogenic Methane in the Formosa Cold Seep of the South China Sea.</title>
        <authorList>
            <person name="Li L."/>
            <person name="Zhang W."/>
            <person name="Zhang S."/>
            <person name="Song L."/>
            <person name="Sun Q."/>
            <person name="Zhang H."/>
            <person name="Xiang H."/>
            <person name="Dong X."/>
        </authorList>
    </citation>
    <scope>NUCLEOTIDE SEQUENCE</scope>
    <source>
        <strain evidence="1">ZWT</strain>
    </source>
</reference>
<keyword evidence="1" id="KW-0012">Acyltransferase</keyword>
<reference evidence="1" key="2">
    <citation type="submission" date="2021-04" db="EMBL/GenBank/DDBJ databases">
        <authorList>
            <person name="Dong X."/>
        </authorList>
    </citation>
    <scope>NUCLEOTIDE SEQUENCE</scope>
    <source>
        <strain evidence="1">ZWT</strain>
    </source>
</reference>
<gene>
    <name evidence="1" type="ORF">KDK92_06395</name>
</gene>
<dbReference type="GO" id="GO:0030649">
    <property type="term" value="P:aminoglycoside antibiotic catabolic process"/>
    <property type="evidence" value="ECO:0007669"/>
    <property type="project" value="TreeGrafter"/>
</dbReference>
<dbReference type="SUPFAM" id="SSF55729">
    <property type="entry name" value="Acyl-CoA N-acyltransferases (Nat)"/>
    <property type="match status" value="1"/>
</dbReference>
<evidence type="ECO:0000313" key="1">
    <source>
        <dbReference type="EMBL" id="MCM1989363.1"/>
    </source>
</evidence>
<dbReference type="RefSeq" id="WP_250858360.1">
    <property type="nucleotide sequence ID" value="NZ_JAGSOJ010000001.1"/>
</dbReference>
<comment type="caution">
    <text evidence="1">The sequence shown here is derived from an EMBL/GenBank/DDBJ whole genome shotgun (WGS) entry which is preliminary data.</text>
</comment>
<dbReference type="AlphaFoldDB" id="A0A9J6NYL9"/>
<evidence type="ECO:0000313" key="2">
    <source>
        <dbReference type="Proteomes" id="UP001056429"/>
    </source>
</evidence>
<dbReference type="InterPro" id="IPR016181">
    <property type="entry name" value="Acyl_CoA_acyltransferase"/>
</dbReference>
<dbReference type="PANTHER" id="PTHR37817">
    <property type="entry name" value="N-ACETYLTRANSFERASE EIS"/>
    <property type="match status" value="1"/>
</dbReference>
<dbReference type="Proteomes" id="UP001056429">
    <property type="component" value="Unassembled WGS sequence"/>
</dbReference>
<dbReference type="Gene3D" id="3.40.630.30">
    <property type="match status" value="1"/>
</dbReference>
<dbReference type="EC" id="2.3.1.-" evidence="1"/>
<dbReference type="PANTHER" id="PTHR37817:SF1">
    <property type="entry name" value="N-ACETYLTRANSFERASE EIS"/>
    <property type="match status" value="1"/>
</dbReference>
<dbReference type="GO" id="GO:0034069">
    <property type="term" value="F:aminoglycoside N-acetyltransferase activity"/>
    <property type="evidence" value="ECO:0007669"/>
    <property type="project" value="TreeGrafter"/>
</dbReference>
<proteinExistence type="predicted"/>